<dbReference type="GO" id="GO:0000428">
    <property type="term" value="C:DNA-directed RNA polymerase complex"/>
    <property type="evidence" value="ECO:0007669"/>
    <property type="project" value="UniProtKB-KW"/>
</dbReference>
<name>A0A0P4VQ42_9HEMI</name>
<protein>
    <submittedName>
        <fullName evidence="2">Putative dna-directed rna polymerase ii subunit grinl1a-like protein</fullName>
    </submittedName>
</protein>
<accession>A0A0P4VQ42</accession>
<evidence type="ECO:0000256" key="1">
    <source>
        <dbReference type="SAM" id="MobiDB-lite"/>
    </source>
</evidence>
<dbReference type="EMBL" id="GDKW01002668">
    <property type="protein sequence ID" value="JAI53927.1"/>
    <property type="molecule type" value="mRNA"/>
</dbReference>
<feature type="region of interest" description="Disordered" evidence="1">
    <location>
        <begin position="280"/>
        <end position="301"/>
    </location>
</feature>
<dbReference type="AlphaFoldDB" id="A0A0P4VQ42"/>
<keyword evidence="2" id="KW-0240">DNA-directed RNA polymerase</keyword>
<dbReference type="Pfam" id="PF15328">
    <property type="entry name" value="GCOM2"/>
    <property type="match status" value="1"/>
</dbReference>
<dbReference type="InterPro" id="IPR026213">
    <property type="entry name" value="GRINL1"/>
</dbReference>
<evidence type="ECO:0000313" key="2">
    <source>
        <dbReference type="EMBL" id="JAI53927.1"/>
    </source>
</evidence>
<proteinExistence type="evidence at transcript level"/>
<dbReference type="GO" id="GO:0003711">
    <property type="term" value="F:transcription elongation factor activity"/>
    <property type="evidence" value="ECO:0007669"/>
    <property type="project" value="InterPro"/>
</dbReference>
<sequence>MQKVGTKNKSATNEKVEDLSVLTKCILLEMLERQNNLLKNRQAVEKLRDKGAKIIRIKKQIEAELEKRNHANNTNLSEVMAGLSLSTSQINALEWTRNPDQMKKDRFTEEKKDSEENPFQILATHSGTVFSKKFIQTEEKSHPLITEEDIEDIYAAKLYSKIDKVEANSRFLPHKTLNHKFESKKSLSDYKARDLCSASQPPPKFDSVKPISLEASVKLQFEQAQHLKVVQLKHAAERLKDKSCTIGNALPSHEKLKAYRNPALIDSETECDEDDEEIQEVEDECAGDDDMESTVSYRITE</sequence>
<dbReference type="GO" id="GO:0006368">
    <property type="term" value="P:transcription elongation by RNA polymerase II"/>
    <property type="evidence" value="ECO:0007669"/>
    <property type="project" value="InterPro"/>
</dbReference>
<keyword evidence="2" id="KW-0804">Transcription</keyword>
<feature type="compositionally biased region" description="Acidic residues" evidence="1">
    <location>
        <begin position="280"/>
        <end position="292"/>
    </location>
</feature>
<reference evidence="2" key="1">
    <citation type="journal article" date="2016" name="PLoS Negl. Trop. Dis.">
        <title>A Deep Insight into the Sialome of Rhodnius neglectus, a Vector of Chagas Disease.</title>
        <authorList>
            <person name="Santiago P.B."/>
            <person name="Assumpcao T.C."/>
            <person name="Araujo C.N."/>
            <person name="Bastos I.M."/>
            <person name="Neves D."/>
            <person name="Silva I.G."/>
            <person name="Charneau S."/>
            <person name="Queiroz R.M."/>
            <person name="Raiol T."/>
            <person name="Oliveira J.V."/>
            <person name="Sousa M.V."/>
            <person name="Calvo E."/>
            <person name="Ribeiro J.M."/>
            <person name="Santana J.M."/>
        </authorList>
    </citation>
    <scope>NUCLEOTIDE SEQUENCE</scope>
    <source>
        <tissue evidence="2">Salivary glands</tissue>
    </source>
</reference>
<organism evidence="2">
    <name type="scientific">Rhodnius neglectus</name>
    <dbReference type="NCBI Taxonomy" id="72488"/>
    <lineage>
        <taxon>Eukaryota</taxon>
        <taxon>Metazoa</taxon>
        <taxon>Ecdysozoa</taxon>
        <taxon>Arthropoda</taxon>
        <taxon>Hexapoda</taxon>
        <taxon>Insecta</taxon>
        <taxon>Pterygota</taxon>
        <taxon>Neoptera</taxon>
        <taxon>Paraneoptera</taxon>
        <taxon>Hemiptera</taxon>
        <taxon>Heteroptera</taxon>
        <taxon>Panheteroptera</taxon>
        <taxon>Cimicomorpha</taxon>
        <taxon>Reduviidae</taxon>
        <taxon>Triatominae</taxon>
        <taxon>Rhodnius</taxon>
    </lineage>
</organism>
<dbReference type="GO" id="GO:0005634">
    <property type="term" value="C:nucleus"/>
    <property type="evidence" value="ECO:0007669"/>
    <property type="project" value="InterPro"/>
</dbReference>